<organism evidence="1 2">
    <name type="scientific">Alternaria tenuissima</name>
    <dbReference type="NCBI Taxonomy" id="119927"/>
    <lineage>
        <taxon>Eukaryota</taxon>
        <taxon>Fungi</taxon>
        <taxon>Dikarya</taxon>
        <taxon>Ascomycota</taxon>
        <taxon>Pezizomycotina</taxon>
        <taxon>Dothideomycetes</taxon>
        <taxon>Pleosporomycetidae</taxon>
        <taxon>Pleosporales</taxon>
        <taxon>Pleosporineae</taxon>
        <taxon>Pleosporaceae</taxon>
        <taxon>Alternaria</taxon>
        <taxon>Alternaria sect. Alternaria</taxon>
        <taxon>Alternaria alternata complex</taxon>
    </lineage>
</organism>
<dbReference type="Gene3D" id="3.10.310.10">
    <property type="entry name" value="Diaminopimelate Epimerase, Chain A, domain 1"/>
    <property type="match status" value="2"/>
</dbReference>
<accession>A0A4Q4LZH0</accession>
<dbReference type="SUPFAM" id="SSF54506">
    <property type="entry name" value="Diaminopimelate epimerase-like"/>
    <property type="match status" value="1"/>
</dbReference>
<dbReference type="PANTHER" id="PTHR13774">
    <property type="entry name" value="PHENAZINE BIOSYNTHESIS PROTEIN"/>
    <property type="match status" value="1"/>
</dbReference>
<dbReference type="GO" id="GO:0005737">
    <property type="term" value="C:cytoplasm"/>
    <property type="evidence" value="ECO:0007669"/>
    <property type="project" value="TreeGrafter"/>
</dbReference>
<dbReference type="PANTHER" id="PTHR13774:SF32">
    <property type="entry name" value="ANTISENSE-ENHANCING SEQUENCE 1"/>
    <property type="match status" value="1"/>
</dbReference>
<reference evidence="2" key="1">
    <citation type="journal article" date="2019" name="bioRxiv">
        <title>Genomics, evolutionary history and diagnostics of the Alternaria alternata species group including apple and Asian pear pathotypes.</title>
        <authorList>
            <person name="Armitage A.D."/>
            <person name="Cockerton H.M."/>
            <person name="Sreenivasaprasad S."/>
            <person name="Woodhall J.W."/>
            <person name="Lane C.R."/>
            <person name="Harrison R.J."/>
            <person name="Clarkson J.P."/>
        </authorList>
    </citation>
    <scope>NUCLEOTIDE SEQUENCE [LARGE SCALE GENOMIC DNA]</scope>
    <source>
        <strain evidence="2">FERA 1082</strain>
    </source>
</reference>
<sequence length="385" mass="42439">MDSFFPSPLRMSTMDTLQNVAGTTLYLDFTVLDVFTRQRYQGNPLAVVHVPDTVSGRITKEAKQRIAREFNLSETVFIHIPNPSSIYPTDPMSSKSCRVDIFTVNEELPFAGHPVIGAASMILDHLHWKIDALELKAGTFPIRHIYENDHKSSFRTTTKTDSLVQVGVVHDLHIHSRTLADIIAGTTTMPLTGPRTAIAAALSSDETIRQAELHAPVVSIVQGMTALLVKLPSLAHLALVSTASRLHFDETIQDLLLDKGPWGRSFCYRYYYIDQDEEESGNYRSGGMEGKSDATVRCLRARMVELATEDPATGSAACTLGAYLAIHNRCHTSKMKFKITQGVEMNRRSDIVVEVRTKMVDGVATIEELALSGTAVIASKGSIYV</sequence>
<evidence type="ECO:0000313" key="2">
    <source>
        <dbReference type="Proteomes" id="UP000292402"/>
    </source>
</evidence>
<proteinExistence type="predicted"/>
<evidence type="ECO:0000313" key="1">
    <source>
        <dbReference type="EMBL" id="RYN25750.1"/>
    </source>
</evidence>
<protein>
    <recommendedName>
        <fullName evidence="3">Phenazine biosynthesis protein</fullName>
    </recommendedName>
</protein>
<comment type="caution">
    <text evidence="1">The sequence shown here is derived from an EMBL/GenBank/DDBJ whole genome shotgun (WGS) entry which is preliminary data.</text>
</comment>
<dbReference type="EMBL" id="PDXA01000094">
    <property type="protein sequence ID" value="RYN25750.1"/>
    <property type="molecule type" value="Genomic_DNA"/>
</dbReference>
<evidence type="ECO:0008006" key="3">
    <source>
        <dbReference type="Google" id="ProtNLM"/>
    </source>
</evidence>
<dbReference type="AlphaFoldDB" id="A0A4Q4LZH0"/>
<dbReference type="Pfam" id="PF02567">
    <property type="entry name" value="PhzC-PhzF"/>
    <property type="match status" value="2"/>
</dbReference>
<dbReference type="GO" id="GO:0016853">
    <property type="term" value="F:isomerase activity"/>
    <property type="evidence" value="ECO:0007669"/>
    <property type="project" value="TreeGrafter"/>
</dbReference>
<name>A0A4Q4LZH0_9PLEO</name>
<dbReference type="InterPro" id="IPR003719">
    <property type="entry name" value="Phenazine_PhzF-like"/>
</dbReference>
<gene>
    <name evidence="1" type="ORF">AA0114_g12672</name>
</gene>
<dbReference type="Proteomes" id="UP000292402">
    <property type="component" value="Unassembled WGS sequence"/>
</dbReference>